<name>A0A4Y6EEQ3_9CAUD</name>
<dbReference type="RefSeq" id="YP_010001273.1">
    <property type="nucleotide sequence ID" value="NC_053174.1"/>
</dbReference>
<dbReference type="Proteomes" id="UP000319240">
    <property type="component" value="Segment"/>
</dbReference>
<organism evidence="1 2">
    <name type="scientific">Gordonia phage William</name>
    <dbReference type="NCBI Taxonomy" id="2571253"/>
    <lineage>
        <taxon>Viruses</taxon>
        <taxon>Duplodnaviria</taxon>
        <taxon>Heunggongvirae</taxon>
        <taxon>Uroviricota</taxon>
        <taxon>Caudoviricetes</taxon>
        <taxon>Fairfaxidumvirus</taxon>
        <taxon>Fairfaxidumvirus william</taxon>
    </lineage>
</organism>
<dbReference type="GeneID" id="62974440"/>
<keyword evidence="2" id="KW-1185">Reference proteome</keyword>
<sequence length="57" mass="6447">MNSTVRYESIDSRGYAKAETVTGEVLDEHPKLCIVEHDHGTTKVPWTNVIDIYELKG</sequence>
<gene>
    <name evidence="1" type="primary">55</name>
    <name evidence="1" type="ORF">SEA_WILLIAM_55</name>
</gene>
<proteinExistence type="predicted"/>
<reference evidence="1 2" key="1">
    <citation type="submission" date="2019-04" db="EMBL/GenBank/DDBJ databases">
        <authorList>
            <person name="Pope W.H."/>
            <person name="Garlena R.A."/>
            <person name="Russell D.A."/>
            <person name="Jacobs-Sera D."/>
            <person name="Hatfull G.F."/>
        </authorList>
    </citation>
    <scope>NUCLEOTIDE SEQUENCE [LARGE SCALE GENOMIC DNA]</scope>
</reference>
<dbReference type="KEGG" id="vg:62974440"/>
<accession>A0A4Y6EEQ3</accession>
<evidence type="ECO:0000313" key="2">
    <source>
        <dbReference type="Proteomes" id="UP000319240"/>
    </source>
</evidence>
<evidence type="ECO:0000313" key="1">
    <source>
        <dbReference type="EMBL" id="QDF17150.1"/>
    </source>
</evidence>
<dbReference type="EMBL" id="MK801721">
    <property type="protein sequence ID" value="QDF17150.1"/>
    <property type="molecule type" value="Genomic_DNA"/>
</dbReference>
<protein>
    <submittedName>
        <fullName evidence="1">Uncharacterized protein</fullName>
    </submittedName>
</protein>